<evidence type="ECO:0000256" key="1">
    <source>
        <dbReference type="ARBA" id="ARBA00022679"/>
    </source>
</evidence>
<dbReference type="GO" id="GO:0008817">
    <property type="term" value="F:corrinoid adenosyltransferase activity"/>
    <property type="evidence" value="ECO:0007669"/>
    <property type="project" value="InterPro"/>
</dbReference>
<dbReference type="STRING" id="1121306.SAMN02745196_00521"/>
<dbReference type="GO" id="GO:0009236">
    <property type="term" value="P:cobalamin biosynthetic process"/>
    <property type="evidence" value="ECO:0007669"/>
    <property type="project" value="InterPro"/>
</dbReference>
<proteinExistence type="predicted"/>
<protein>
    <submittedName>
        <fullName evidence="5">Ethanolamine utilization cobalamin adenosyltransferase</fullName>
    </submittedName>
</protein>
<dbReference type="InterPro" id="IPR016030">
    <property type="entry name" value="CblAdoTrfase-like"/>
</dbReference>
<evidence type="ECO:0000313" key="6">
    <source>
        <dbReference type="Proteomes" id="UP000184526"/>
    </source>
</evidence>
<dbReference type="OrthoDB" id="306726at2"/>
<dbReference type="Pfam" id="PF01923">
    <property type="entry name" value="Cob_adeno_trans"/>
    <property type="match status" value="1"/>
</dbReference>
<evidence type="ECO:0000256" key="2">
    <source>
        <dbReference type="ARBA" id="ARBA00022741"/>
    </source>
</evidence>
<dbReference type="InterPro" id="IPR009194">
    <property type="entry name" value="AdoTrfase_EutT"/>
</dbReference>
<sequence length="251" mass="29008">MSVLTESTLRNILRNKKVSEYVVEKGAIVTPSAKQYLSDKNIRLVIKGEEEEATKASKEEAKSEQKFMPKYEGINGGFYEEKPEYMTQLYGNKLVYKDNKRIIFRGKLDSLLAKILEAQVRLNLLKEKNALKDLEEVLIYVRDISECEILNKEFSKKILIGLNEDELRAYSHNPKKHLNCEHIFYPSYEMGEVVILFNALRAQIREVEISALQCFKNAEGDIAKADILRALNRLSSCLYIMMCKYTVGKYK</sequence>
<dbReference type="EMBL" id="FQXP01000003">
    <property type="protein sequence ID" value="SHH48438.1"/>
    <property type="molecule type" value="Genomic_DNA"/>
</dbReference>
<keyword evidence="6" id="KW-1185">Reference proteome</keyword>
<dbReference type="InterPro" id="IPR036451">
    <property type="entry name" value="CblAdoTrfase-like_sf"/>
</dbReference>
<dbReference type="GO" id="GO:0005524">
    <property type="term" value="F:ATP binding"/>
    <property type="evidence" value="ECO:0007669"/>
    <property type="project" value="UniProtKB-KW"/>
</dbReference>
<gene>
    <name evidence="5" type="ORF">SAMN02745196_00521</name>
</gene>
<dbReference type="SUPFAM" id="SSF89028">
    <property type="entry name" value="Cobalamin adenosyltransferase-like"/>
    <property type="match status" value="1"/>
</dbReference>
<evidence type="ECO:0000313" key="5">
    <source>
        <dbReference type="EMBL" id="SHH48438.1"/>
    </source>
</evidence>
<reference evidence="5 6" key="1">
    <citation type="submission" date="2016-11" db="EMBL/GenBank/DDBJ databases">
        <authorList>
            <person name="Jaros S."/>
            <person name="Januszkiewicz K."/>
            <person name="Wedrychowicz H."/>
        </authorList>
    </citation>
    <scope>NUCLEOTIDE SEQUENCE [LARGE SCALE GENOMIC DNA]</scope>
    <source>
        <strain evidence="5 6">DSM 3089</strain>
    </source>
</reference>
<evidence type="ECO:0000259" key="4">
    <source>
        <dbReference type="Pfam" id="PF01923"/>
    </source>
</evidence>
<name>A0A1M5TCJ4_9CLOT</name>
<organism evidence="5 6">
    <name type="scientific">Clostridium collagenovorans DSM 3089</name>
    <dbReference type="NCBI Taxonomy" id="1121306"/>
    <lineage>
        <taxon>Bacteria</taxon>
        <taxon>Bacillati</taxon>
        <taxon>Bacillota</taxon>
        <taxon>Clostridia</taxon>
        <taxon>Eubacteriales</taxon>
        <taxon>Clostridiaceae</taxon>
        <taxon>Clostridium</taxon>
    </lineage>
</organism>
<accession>A0A1M5TCJ4</accession>
<keyword evidence="1 5" id="KW-0808">Transferase</keyword>
<evidence type="ECO:0000256" key="3">
    <source>
        <dbReference type="ARBA" id="ARBA00022840"/>
    </source>
</evidence>
<dbReference type="Gene3D" id="1.20.1200.10">
    <property type="entry name" value="Cobalamin adenosyltransferase-like"/>
    <property type="match status" value="1"/>
</dbReference>
<keyword evidence="3" id="KW-0067">ATP-binding</keyword>
<feature type="domain" description="Cobalamin adenosyltransferase-like" evidence="4">
    <location>
        <begin position="84"/>
        <end position="244"/>
    </location>
</feature>
<dbReference type="GO" id="GO:0006580">
    <property type="term" value="P:ethanolamine metabolic process"/>
    <property type="evidence" value="ECO:0007669"/>
    <property type="project" value="InterPro"/>
</dbReference>
<dbReference type="AlphaFoldDB" id="A0A1M5TCJ4"/>
<dbReference type="Proteomes" id="UP000184526">
    <property type="component" value="Unassembled WGS sequence"/>
</dbReference>
<dbReference type="RefSeq" id="WP_072829755.1">
    <property type="nucleotide sequence ID" value="NZ_FQXP01000003.1"/>
</dbReference>
<dbReference type="PIRSF" id="PIRSF012294">
    <property type="entry name" value="ATR_EutT"/>
    <property type="match status" value="1"/>
</dbReference>
<keyword evidence="2" id="KW-0547">Nucleotide-binding</keyword>